<sequence>MPSPESVVGEDRQAIYNRWVAGMQGPGTFIIDDGHDHRLHGGANGRVFTTSYPISKPSVQDESESYQDRLALALRINRVCRVLTFDRKHNGSLSTTEYASRHPNQSSALRWNGYTWENTRCSVQTTRSSSRRLLPASPFKVLDAPDLRDDFYCSILAYCATCKTLAVGLGNLVYTWSEGIGARMLHGIFMDRV</sequence>
<dbReference type="GO" id="GO:0005680">
    <property type="term" value="C:anaphase-promoting complex"/>
    <property type="evidence" value="ECO:0007669"/>
    <property type="project" value="TreeGrafter"/>
</dbReference>
<dbReference type="OrthoDB" id="10263272at2759"/>
<dbReference type="AlphaFoldDB" id="A0A8K0STD9"/>
<dbReference type="GO" id="GO:1990757">
    <property type="term" value="F:ubiquitin ligase activator activity"/>
    <property type="evidence" value="ECO:0007669"/>
    <property type="project" value="TreeGrafter"/>
</dbReference>
<reference evidence="3" key="1">
    <citation type="journal article" date="2021" name="Nat. Commun.">
        <title>Genetic determinants of endophytism in the Arabidopsis root mycobiome.</title>
        <authorList>
            <person name="Mesny F."/>
            <person name="Miyauchi S."/>
            <person name="Thiergart T."/>
            <person name="Pickel B."/>
            <person name="Atanasova L."/>
            <person name="Karlsson M."/>
            <person name="Huettel B."/>
            <person name="Barry K.W."/>
            <person name="Haridas S."/>
            <person name="Chen C."/>
            <person name="Bauer D."/>
            <person name="Andreopoulos W."/>
            <person name="Pangilinan J."/>
            <person name="LaButti K."/>
            <person name="Riley R."/>
            <person name="Lipzen A."/>
            <person name="Clum A."/>
            <person name="Drula E."/>
            <person name="Henrissat B."/>
            <person name="Kohler A."/>
            <person name="Grigoriev I.V."/>
            <person name="Martin F.M."/>
            <person name="Hacquard S."/>
        </authorList>
    </citation>
    <scope>NUCLEOTIDE SEQUENCE</scope>
    <source>
        <strain evidence="3">MPI-CAGE-CH-0235</strain>
    </source>
</reference>
<dbReference type="InterPro" id="IPR033010">
    <property type="entry name" value="Cdc20/Fizzy"/>
</dbReference>
<evidence type="ECO:0000313" key="4">
    <source>
        <dbReference type="Proteomes" id="UP000813444"/>
    </source>
</evidence>
<evidence type="ECO:0000256" key="2">
    <source>
        <dbReference type="ARBA" id="ARBA00022737"/>
    </source>
</evidence>
<dbReference type="EMBL" id="JAGPNK010000006">
    <property type="protein sequence ID" value="KAH7320304.1"/>
    <property type="molecule type" value="Genomic_DNA"/>
</dbReference>
<gene>
    <name evidence="3" type="ORF">B0I35DRAFT_478564</name>
</gene>
<dbReference type="PANTHER" id="PTHR19918:SF5">
    <property type="entry name" value="MEIOSIS-SPECIFIC APC_C ACTIVATOR PROTEIN AMA1"/>
    <property type="match status" value="1"/>
</dbReference>
<dbReference type="PANTHER" id="PTHR19918">
    <property type="entry name" value="CELL DIVISION CYCLE 20 CDC20 FIZZY -RELATED"/>
    <property type="match status" value="1"/>
</dbReference>
<dbReference type="GO" id="GO:1905786">
    <property type="term" value="P:positive regulation of anaphase-promoting complex-dependent catabolic process"/>
    <property type="evidence" value="ECO:0007669"/>
    <property type="project" value="TreeGrafter"/>
</dbReference>
<dbReference type="GO" id="GO:0010997">
    <property type="term" value="F:anaphase-promoting complex binding"/>
    <property type="evidence" value="ECO:0007669"/>
    <property type="project" value="InterPro"/>
</dbReference>
<dbReference type="Gene3D" id="2.130.10.10">
    <property type="entry name" value="YVTN repeat-like/Quinoprotein amine dehydrogenase"/>
    <property type="match status" value="1"/>
</dbReference>
<evidence type="ECO:0000256" key="1">
    <source>
        <dbReference type="ARBA" id="ARBA00022574"/>
    </source>
</evidence>
<name>A0A8K0STD9_9HYPO</name>
<keyword evidence="4" id="KW-1185">Reference proteome</keyword>
<comment type="caution">
    <text evidence="3">The sequence shown here is derived from an EMBL/GenBank/DDBJ whole genome shotgun (WGS) entry which is preliminary data.</text>
</comment>
<evidence type="ECO:0000313" key="3">
    <source>
        <dbReference type="EMBL" id="KAH7320304.1"/>
    </source>
</evidence>
<dbReference type="InterPro" id="IPR015943">
    <property type="entry name" value="WD40/YVTN_repeat-like_dom_sf"/>
</dbReference>
<dbReference type="Proteomes" id="UP000813444">
    <property type="component" value="Unassembled WGS sequence"/>
</dbReference>
<organism evidence="3 4">
    <name type="scientific">Stachybotrys elegans</name>
    <dbReference type="NCBI Taxonomy" id="80388"/>
    <lineage>
        <taxon>Eukaryota</taxon>
        <taxon>Fungi</taxon>
        <taxon>Dikarya</taxon>
        <taxon>Ascomycota</taxon>
        <taxon>Pezizomycotina</taxon>
        <taxon>Sordariomycetes</taxon>
        <taxon>Hypocreomycetidae</taxon>
        <taxon>Hypocreales</taxon>
        <taxon>Stachybotryaceae</taxon>
        <taxon>Stachybotrys</taxon>
    </lineage>
</organism>
<proteinExistence type="predicted"/>
<dbReference type="GO" id="GO:0031145">
    <property type="term" value="P:anaphase-promoting complex-dependent catabolic process"/>
    <property type="evidence" value="ECO:0007669"/>
    <property type="project" value="TreeGrafter"/>
</dbReference>
<accession>A0A8K0STD9</accession>
<protein>
    <submittedName>
        <fullName evidence="3">Uncharacterized protein</fullName>
    </submittedName>
</protein>
<keyword evidence="1" id="KW-0853">WD repeat</keyword>
<keyword evidence="2" id="KW-0677">Repeat</keyword>